<accession>A0ABS2GEH1</accession>
<dbReference type="EMBL" id="JACJLA010000001">
    <property type="protein sequence ID" value="MBM6911897.1"/>
    <property type="molecule type" value="Genomic_DNA"/>
</dbReference>
<dbReference type="RefSeq" id="WP_205087213.1">
    <property type="nucleotide sequence ID" value="NZ_JACJLA010000001.1"/>
</dbReference>
<comment type="caution">
    <text evidence="1">The sequence shown here is derived from an EMBL/GenBank/DDBJ whole genome shotgun (WGS) entry which is preliminary data.</text>
</comment>
<keyword evidence="2" id="KW-1185">Reference proteome</keyword>
<proteinExistence type="predicted"/>
<reference evidence="1 2" key="1">
    <citation type="journal article" date="2021" name="Sci. Rep.">
        <title>The distribution of antibiotic resistance genes in chicken gut microbiota commensals.</title>
        <authorList>
            <person name="Juricova H."/>
            <person name="Matiasovicova J."/>
            <person name="Kubasova T."/>
            <person name="Cejkova D."/>
            <person name="Rychlik I."/>
        </authorList>
    </citation>
    <scope>NUCLEOTIDE SEQUENCE [LARGE SCALE GENOMIC DNA]</scope>
    <source>
        <strain evidence="1 2">An537</strain>
    </source>
</reference>
<gene>
    <name evidence="1" type="ORF">H6A01_00965</name>
</gene>
<evidence type="ECO:0000313" key="1">
    <source>
        <dbReference type="EMBL" id="MBM6911897.1"/>
    </source>
</evidence>
<protein>
    <recommendedName>
        <fullName evidence="3">DUF4905 domain-containing protein</fullName>
    </recommendedName>
</protein>
<dbReference type="Proteomes" id="UP000707138">
    <property type="component" value="Unassembled WGS sequence"/>
</dbReference>
<organism evidence="1 2">
    <name type="scientific">Veillonella magna</name>
    <dbReference type="NCBI Taxonomy" id="464322"/>
    <lineage>
        <taxon>Bacteria</taxon>
        <taxon>Bacillati</taxon>
        <taxon>Bacillota</taxon>
        <taxon>Negativicutes</taxon>
        <taxon>Veillonellales</taxon>
        <taxon>Veillonellaceae</taxon>
        <taxon>Veillonella</taxon>
    </lineage>
</organism>
<sequence>MNTRNDDGIVSNENEAFKDLFITYHWSKGLGYVEVDDTNVPHYWHYIGPLANQHAYRAGTTYTGMKAYQLLQDMVIHDTYNWFLVCGHDYDECTFTLELLGDGSPYLWTWRIDLGGGKLMTTRNGLLETTHPLKLLIDSISDGLLDAKVRATATKLIHEEERLIKEGKIIPFDYKTVTHYSLFLNPDGTYDKAPTHILLHADAVPTGETYTLKDVPKDRFDERELPVYKVMNQVDYEGMIFFLSKVSDMEWGVERNIELRTK</sequence>
<name>A0ABS2GEH1_9FIRM</name>
<evidence type="ECO:0000313" key="2">
    <source>
        <dbReference type="Proteomes" id="UP000707138"/>
    </source>
</evidence>
<evidence type="ECO:0008006" key="3">
    <source>
        <dbReference type="Google" id="ProtNLM"/>
    </source>
</evidence>